<comment type="caution">
    <text evidence="1">The sequence shown here is derived from an EMBL/GenBank/DDBJ whole genome shotgun (WGS) entry which is preliminary data.</text>
</comment>
<proteinExistence type="predicted"/>
<organism evidence="1 2">
    <name type="scientific">Fusarium decemcellulare</name>
    <dbReference type="NCBI Taxonomy" id="57161"/>
    <lineage>
        <taxon>Eukaryota</taxon>
        <taxon>Fungi</taxon>
        <taxon>Dikarya</taxon>
        <taxon>Ascomycota</taxon>
        <taxon>Pezizomycotina</taxon>
        <taxon>Sordariomycetes</taxon>
        <taxon>Hypocreomycetidae</taxon>
        <taxon>Hypocreales</taxon>
        <taxon>Nectriaceae</taxon>
        <taxon>Fusarium</taxon>
        <taxon>Fusarium decemcellulare species complex</taxon>
    </lineage>
</organism>
<keyword evidence="2" id="KW-1185">Reference proteome</keyword>
<dbReference type="Proteomes" id="UP001148629">
    <property type="component" value="Unassembled WGS sequence"/>
</dbReference>
<gene>
    <name evidence="1" type="ORF">NM208_g16520</name>
</gene>
<name>A0ACC1RBU6_9HYPO</name>
<sequence>MMNSWSLCIVRTSTEQTAILISPPPSSTTGPIVFQYPHCGTTALDLYCDSTAFVSIVVYSTLVHDNNSALPTTTNLALELFQPPRFYHLGSNLTLDEQSSTQMERFQYTPFHGYCGPGPFLSATTVSNFVLGSRQSKISLRPRLRRFPGHALHIQPRDATSQLSLPSIWRTIPSTAIFPATDRLLLDVMVPEPKTSNSVVGRLYQFERHLFEQHLDKDTQSTVPQLASNRPMRRYREPTRPFLRHPETAVSRYCHSLLPLVSSEDPQQGRSVSSDFQEYAPIWPQGSHFDTIPHRRLARAPSQEHIISQEMDFHPSNKPGKSTNEMASTSRSSTLIPISQTDSRLRVMILSTTHFRHSTWHQFTQNSSSLLIGSCSTAGYHPAAISGSSAEGPARAKDDPLGLHSAIVNAKLVFNRQLPVSYGARSGAIGARGSYISASHGHFGCCPRAVQGPTRMRLLCAISALLSANAVFATAVDRRAPRAAGTSVGFGDYIVEFVDENESASSFYKSLESEGVEVNAGAEFRSRIFNGASFQVLNATAEGNDQTQLFRQLQGLDKVKSVWPVRSVQLKMPENKEPSPDAGDALLRRQHVPRDAANDTFSPHVMTQWN</sequence>
<protein>
    <submittedName>
        <fullName evidence="1">Uncharacterized protein</fullName>
    </submittedName>
</protein>
<dbReference type="EMBL" id="JANRMS010005174">
    <property type="protein sequence ID" value="KAJ3503412.1"/>
    <property type="molecule type" value="Genomic_DNA"/>
</dbReference>
<evidence type="ECO:0000313" key="1">
    <source>
        <dbReference type="EMBL" id="KAJ3503412.1"/>
    </source>
</evidence>
<evidence type="ECO:0000313" key="2">
    <source>
        <dbReference type="Proteomes" id="UP001148629"/>
    </source>
</evidence>
<accession>A0ACC1RBU6</accession>
<reference evidence="1" key="1">
    <citation type="submission" date="2022-08" db="EMBL/GenBank/DDBJ databases">
        <title>Genome Sequence of Fusarium decemcellulare.</title>
        <authorList>
            <person name="Buettner E."/>
        </authorList>
    </citation>
    <scope>NUCLEOTIDE SEQUENCE</scope>
    <source>
        <strain evidence="1">Babe19</strain>
    </source>
</reference>